<dbReference type="Pfam" id="PF13347">
    <property type="entry name" value="MFS_2"/>
    <property type="match status" value="1"/>
</dbReference>
<dbReference type="GO" id="GO:0015293">
    <property type="term" value="F:symporter activity"/>
    <property type="evidence" value="ECO:0007669"/>
    <property type="project" value="InterPro"/>
</dbReference>
<evidence type="ECO:0000313" key="4">
    <source>
        <dbReference type="Proteomes" id="UP000005019"/>
    </source>
</evidence>
<keyword evidence="4" id="KW-1185">Reference proteome</keyword>
<feature type="transmembrane region" description="Helical" evidence="2">
    <location>
        <begin position="35"/>
        <end position="52"/>
    </location>
</feature>
<feature type="transmembrane region" description="Helical" evidence="2">
    <location>
        <begin position="99"/>
        <end position="121"/>
    </location>
</feature>
<sequence length="422" mass="43744">MKTGEIAAYGLLGAPLAAAALPVYLHVPKLYAEHYGLSLALLGGLLFAARLIDALADPLIGAFSDRARGRRVLVLAGLLPLAIGLPALVRPAAGIDPVLWLTGALLLVYAGYSLATINYAAWGAELSSTPALGTRLVASREGWALVGVVAASVAPGLLADQAPAGLWQATLYWLPWLALAAAGTLTRVPDTRAAMAQPPLRETARELAGHARFRRLLAVFALNGIAAAVPGTLVLFFIADVLVEPAREGLFLALYFMAGIAALPLWTRLADRLGRARCWALSMLLAIAAFGGAWTLEAGDAALFMAICIGSGIALGADLALPPALLAGLIADRREALPAGGAFGVWTLVTKLNLALAAGLALPALALLGYRPGVQDEAGRVALTAVYALLPLGLKAAALCLLWPAMRWLEAGDLYRSEGVKA</sequence>
<evidence type="ECO:0000256" key="1">
    <source>
        <dbReference type="ARBA" id="ARBA00009617"/>
    </source>
</evidence>
<keyword evidence="2" id="KW-1133">Transmembrane helix</keyword>
<feature type="transmembrane region" description="Helical" evidence="2">
    <location>
        <begin position="250"/>
        <end position="266"/>
    </location>
</feature>
<dbReference type="RefSeq" id="WP_008058130.1">
    <property type="nucleotide sequence ID" value="NZ_AFHG01000029.1"/>
</dbReference>
<dbReference type="Proteomes" id="UP000005019">
    <property type="component" value="Unassembled WGS sequence"/>
</dbReference>
<keyword evidence="2" id="KW-0472">Membrane</keyword>
<dbReference type="eggNOG" id="COG2211">
    <property type="taxonomic scope" value="Bacteria"/>
</dbReference>
<feature type="transmembrane region" description="Helical" evidence="2">
    <location>
        <begin position="216"/>
        <end position="238"/>
    </location>
</feature>
<dbReference type="SUPFAM" id="SSF103473">
    <property type="entry name" value="MFS general substrate transporter"/>
    <property type="match status" value="1"/>
</dbReference>
<keyword evidence="2" id="KW-0812">Transmembrane</keyword>
<feature type="transmembrane region" description="Helical" evidence="2">
    <location>
        <begin position="343"/>
        <end position="370"/>
    </location>
</feature>
<dbReference type="OrthoDB" id="181905at2"/>
<evidence type="ECO:0000313" key="3">
    <source>
        <dbReference type="EMBL" id="EGK73126.1"/>
    </source>
</evidence>
<feature type="transmembrane region" description="Helical" evidence="2">
    <location>
        <begin position="142"/>
        <end position="159"/>
    </location>
</feature>
<comment type="similarity">
    <text evidence="1">Belongs to the sodium:galactoside symporter (TC 2.A.2) family.</text>
</comment>
<dbReference type="STRING" id="1000565.METUNv1_00297"/>
<proteinExistence type="inferred from homology"/>
<comment type="caution">
    <text evidence="3">The sequence shown here is derived from an EMBL/GenBank/DDBJ whole genome shotgun (WGS) entry which is preliminary data.</text>
</comment>
<dbReference type="Gene3D" id="1.20.1250.20">
    <property type="entry name" value="MFS general substrate transporter like domains"/>
    <property type="match status" value="2"/>
</dbReference>
<dbReference type="PANTHER" id="PTHR11328:SF24">
    <property type="entry name" value="MAJOR FACILITATOR SUPERFAMILY (MFS) PROFILE DOMAIN-CONTAINING PROTEIN"/>
    <property type="match status" value="1"/>
</dbReference>
<feature type="transmembrane region" description="Helical" evidence="2">
    <location>
        <begin position="72"/>
        <end position="93"/>
    </location>
</feature>
<dbReference type="GO" id="GO:0008643">
    <property type="term" value="P:carbohydrate transport"/>
    <property type="evidence" value="ECO:0007669"/>
    <property type="project" value="InterPro"/>
</dbReference>
<feature type="transmembrane region" description="Helical" evidence="2">
    <location>
        <begin position="382"/>
        <end position="406"/>
    </location>
</feature>
<dbReference type="InterPro" id="IPR039672">
    <property type="entry name" value="MFS_2"/>
</dbReference>
<feature type="transmembrane region" description="Helical" evidence="2">
    <location>
        <begin position="278"/>
        <end position="296"/>
    </location>
</feature>
<feature type="transmembrane region" description="Helical" evidence="2">
    <location>
        <begin position="302"/>
        <end position="331"/>
    </location>
</feature>
<organism evidence="3 4">
    <name type="scientific">Methyloversatilis universalis (strain ATCC BAA-1314 / DSM 25237 / JCM 13912 / CCUG 52030 / FAM5)</name>
    <dbReference type="NCBI Taxonomy" id="1000565"/>
    <lineage>
        <taxon>Bacteria</taxon>
        <taxon>Pseudomonadati</taxon>
        <taxon>Pseudomonadota</taxon>
        <taxon>Betaproteobacteria</taxon>
        <taxon>Nitrosomonadales</taxon>
        <taxon>Sterolibacteriaceae</taxon>
        <taxon>Methyloversatilis</taxon>
    </lineage>
</organism>
<dbReference type="GO" id="GO:0005886">
    <property type="term" value="C:plasma membrane"/>
    <property type="evidence" value="ECO:0007669"/>
    <property type="project" value="TreeGrafter"/>
</dbReference>
<name>F5R7X3_METUF</name>
<gene>
    <name evidence="3" type="ORF">METUNv1_00297</name>
</gene>
<dbReference type="EMBL" id="AFHG01000029">
    <property type="protein sequence ID" value="EGK73126.1"/>
    <property type="molecule type" value="Genomic_DNA"/>
</dbReference>
<dbReference type="AlphaFoldDB" id="F5R7X3"/>
<dbReference type="PANTHER" id="PTHR11328">
    <property type="entry name" value="MAJOR FACILITATOR SUPERFAMILY DOMAIN-CONTAINING PROTEIN"/>
    <property type="match status" value="1"/>
</dbReference>
<dbReference type="InterPro" id="IPR036259">
    <property type="entry name" value="MFS_trans_sf"/>
</dbReference>
<evidence type="ECO:0000256" key="2">
    <source>
        <dbReference type="SAM" id="Phobius"/>
    </source>
</evidence>
<accession>F5R7X3</accession>
<protein>
    <submittedName>
        <fullName evidence="3">Major facilitator superfamily protein</fullName>
    </submittedName>
</protein>
<feature type="transmembrane region" description="Helical" evidence="2">
    <location>
        <begin position="165"/>
        <end position="185"/>
    </location>
</feature>
<reference evidence="3 4" key="1">
    <citation type="journal article" date="2011" name="J. Bacteriol.">
        <title>Genome sequence of Methyloversatilis universalis FAM5T, a methylotrophic representative of the order Rhodocyclales.</title>
        <authorList>
            <person name="Kittichotirat W."/>
            <person name="Good N.M."/>
            <person name="Hall R."/>
            <person name="Bringel F."/>
            <person name="Lajus A."/>
            <person name="Medigue C."/>
            <person name="Smalley N.E."/>
            <person name="Beck D."/>
            <person name="Bumgarner R."/>
            <person name="Vuilleumier S."/>
            <person name="Kalyuzhnaya M.G."/>
        </authorList>
    </citation>
    <scope>NUCLEOTIDE SEQUENCE [LARGE SCALE GENOMIC DNA]</scope>
    <source>
        <strain evidence="4">ATCC BAA-1314 / JCM 13912 / FAM5</strain>
    </source>
</reference>